<dbReference type="InterPro" id="IPR038220">
    <property type="entry name" value="PHOX_C_sf"/>
</dbReference>
<dbReference type="InterPro" id="IPR012941">
    <property type="entry name" value="Phe_hydrox_C_dim_dom"/>
</dbReference>
<dbReference type="Gene3D" id="3.40.30.20">
    <property type="match status" value="1"/>
</dbReference>
<evidence type="ECO:0000313" key="3">
    <source>
        <dbReference type="EMBL" id="MPM91042.1"/>
    </source>
</evidence>
<sequence length="81" mass="9005">MALETLPALLLPRKGELGMIDYEKVFSPDLKNAGQDIFELRGIDRQQGALVVVRPDQYVAQVLPLGDHAALSAYFESFMRA</sequence>
<accession>A0A645DRE1</accession>
<proteinExistence type="predicted"/>
<dbReference type="SUPFAM" id="SSF52833">
    <property type="entry name" value="Thioredoxin-like"/>
    <property type="match status" value="1"/>
</dbReference>
<dbReference type="Pfam" id="PF07976">
    <property type="entry name" value="Phe_hydrox_dim"/>
    <property type="match status" value="1"/>
</dbReference>
<dbReference type="InterPro" id="IPR036249">
    <property type="entry name" value="Thioredoxin-like_sf"/>
</dbReference>
<organism evidence="3">
    <name type="scientific">bioreactor metagenome</name>
    <dbReference type="NCBI Taxonomy" id="1076179"/>
    <lineage>
        <taxon>unclassified sequences</taxon>
        <taxon>metagenomes</taxon>
        <taxon>ecological metagenomes</taxon>
    </lineage>
</organism>
<keyword evidence="1 3" id="KW-0560">Oxidoreductase</keyword>
<dbReference type="AlphaFoldDB" id="A0A645DRE1"/>
<comment type="caution">
    <text evidence="3">The sequence shown here is derived from an EMBL/GenBank/DDBJ whole genome shotgun (WGS) entry which is preliminary data.</text>
</comment>
<gene>
    <name evidence="3" type="primary">mobA_24</name>
    <name evidence="3" type="ORF">SDC9_138167</name>
</gene>
<dbReference type="CDD" id="cd02979">
    <property type="entry name" value="PHOX_C"/>
    <property type="match status" value="1"/>
</dbReference>
<evidence type="ECO:0000259" key="2">
    <source>
        <dbReference type="Pfam" id="PF07976"/>
    </source>
</evidence>
<evidence type="ECO:0000256" key="1">
    <source>
        <dbReference type="ARBA" id="ARBA00023002"/>
    </source>
</evidence>
<dbReference type="EC" id="1.14.13.23" evidence="3"/>
<keyword evidence="3" id="KW-0503">Monooxygenase</keyword>
<protein>
    <submittedName>
        <fullName evidence="3">3-hydroxybenzoate 4-monooxygenase</fullName>
        <ecNumber evidence="3">1.14.13.23</ecNumber>
    </submittedName>
</protein>
<dbReference type="EMBL" id="VSSQ01038157">
    <property type="protein sequence ID" value="MPM91042.1"/>
    <property type="molecule type" value="Genomic_DNA"/>
</dbReference>
<dbReference type="GO" id="GO:0018668">
    <property type="term" value="F:3-hydroxybenzoate 4-monooxygenase activity"/>
    <property type="evidence" value="ECO:0007669"/>
    <property type="project" value="UniProtKB-EC"/>
</dbReference>
<name>A0A645DRE1_9ZZZZ</name>
<feature type="domain" description="Phenol hydroxylase-like C-terminal dimerisation" evidence="2">
    <location>
        <begin position="2"/>
        <end position="80"/>
    </location>
</feature>
<reference evidence="3" key="1">
    <citation type="submission" date="2019-08" db="EMBL/GenBank/DDBJ databases">
        <authorList>
            <person name="Kucharzyk K."/>
            <person name="Murdoch R.W."/>
            <person name="Higgins S."/>
            <person name="Loffler F."/>
        </authorList>
    </citation>
    <scope>NUCLEOTIDE SEQUENCE</scope>
</reference>